<keyword evidence="6" id="KW-0807">Transducer</keyword>
<dbReference type="GO" id="GO:0050909">
    <property type="term" value="P:sensory perception of taste"/>
    <property type="evidence" value="ECO:0007669"/>
    <property type="project" value="InterPro"/>
</dbReference>
<dbReference type="InterPro" id="IPR013604">
    <property type="entry name" value="7TM_chemorcpt"/>
</dbReference>
<keyword evidence="5 6" id="KW-0472">Membrane</keyword>
<evidence type="ECO:0000313" key="7">
    <source>
        <dbReference type="EMBL" id="CAG9767041.1"/>
    </source>
</evidence>
<comment type="function">
    <text evidence="6">Gustatory receptor which mediates acceptance or avoidance behavior, depending on its substrates.</text>
</comment>
<dbReference type="GO" id="GO:0005886">
    <property type="term" value="C:plasma membrane"/>
    <property type="evidence" value="ECO:0007669"/>
    <property type="project" value="UniProtKB-SubCell"/>
</dbReference>
<feature type="transmembrane region" description="Helical" evidence="6">
    <location>
        <begin position="77"/>
        <end position="96"/>
    </location>
</feature>
<name>A0A9N9QIV8_9CUCU</name>
<comment type="similarity">
    <text evidence="6">Belongs to the insect chemoreceptor superfamily. Gustatory receptor (GR) family.</text>
</comment>
<accession>A0A9N9QIV8</accession>
<keyword evidence="8" id="KW-1185">Reference proteome</keyword>
<feature type="transmembrane region" description="Helical" evidence="6">
    <location>
        <begin position="231"/>
        <end position="258"/>
    </location>
</feature>
<evidence type="ECO:0000256" key="6">
    <source>
        <dbReference type="RuleBase" id="RU363108"/>
    </source>
</evidence>
<proteinExistence type="inferred from homology"/>
<evidence type="ECO:0000256" key="2">
    <source>
        <dbReference type="ARBA" id="ARBA00022475"/>
    </source>
</evidence>
<dbReference type="EMBL" id="OU892279">
    <property type="protein sequence ID" value="CAG9767041.1"/>
    <property type="molecule type" value="Genomic_DNA"/>
</dbReference>
<sequence length="370" mass="43306">MLSFSIKRPLRVFLAIAEFSSILPHKDYGEKNKMAFIMLIKSIVFSLMIVILTIHILQYRMVNVHPHLNSIYVIVDILRTINNLVSILSYFVNCILKNKLWIKLYKITNQLKTSTQNKKATFLLISLIYTGLCDIALVGMSLVELVWNLYEPICASDIISRITHIICFYYENSSAVTISIFTYAIEQKLEQMHQIFRNLHKNQLYSITQIKMAKRLYLSATDINCLINNFFGFKILICFINAATRLLWLLITVVQMWNPDKFKKNLKLDMLQFIVTAVFGLLGMIPPYLITMSYAKIATELDYLLMNCYKLEDKFLHESYEHKEIESLWRFISENRLRFTALDFFRIEPWALLGIIASSTTYFIALIQFN</sequence>
<organism evidence="7 8">
    <name type="scientific">Ceutorhynchus assimilis</name>
    <name type="common">cabbage seed weevil</name>
    <dbReference type="NCBI Taxonomy" id="467358"/>
    <lineage>
        <taxon>Eukaryota</taxon>
        <taxon>Metazoa</taxon>
        <taxon>Ecdysozoa</taxon>
        <taxon>Arthropoda</taxon>
        <taxon>Hexapoda</taxon>
        <taxon>Insecta</taxon>
        <taxon>Pterygota</taxon>
        <taxon>Neoptera</taxon>
        <taxon>Endopterygota</taxon>
        <taxon>Coleoptera</taxon>
        <taxon>Polyphaga</taxon>
        <taxon>Cucujiformia</taxon>
        <taxon>Curculionidae</taxon>
        <taxon>Ceutorhynchinae</taxon>
        <taxon>Ceutorhynchus</taxon>
    </lineage>
</organism>
<dbReference type="OrthoDB" id="6774919at2759"/>
<comment type="subcellular location">
    <subcellularLocation>
        <location evidence="1 6">Cell membrane</location>
        <topology evidence="1 6">Multi-pass membrane protein</topology>
    </subcellularLocation>
</comment>
<evidence type="ECO:0000256" key="4">
    <source>
        <dbReference type="ARBA" id="ARBA00022989"/>
    </source>
</evidence>
<dbReference type="GO" id="GO:0007165">
    <property type="term" value="P:signal transduction"/>
    <property type="evidence" value="ECO:0007669"/>
    <property type="project" value="UniProtKB-KW"/>
</dbReference>
<feature type="transmembrane region" description="Helical" evidence="6">
    <location>
        <begin position="270"/>
        <end position="290"/>
    </location>
</feature>
<dbReference type="Pfam" id="PF08395">
    <property type="entry name" value="7tm_7"/>
    <property type="match status" value="1"/>
</dbReference>
<reference evidence="7" key="1">
    <citation type="submission" date="2022-01" db="EMBL/GenBank/DDBJ databases">
        <authorList>
            <person name="King R."/>
        </authorList>
    </citation>
    <scope>NUCLEOTIDE SEQUENCE</scope>
</reference>
<keyword evidence="6" id="KW-0675">Receptor</keyword>
<keyword evidence="2 6" id="KW-1003">Cell membrane</keyword>
<dbReference type="AlphaFoldDB" id="A0A9N9QIV8"/>
<keyword evidence="4 6" id="KW-1133">Transmembrane helix</keyword>
<dbReference type="Proteomes" id="UP001152799">
    <property type="component" value="Chromosome 3"/>
</dbReference>
<evidence type="ECO:0000256" key="1">
    <source>
        <dbReference type="ARBA" id="ARBA00004651"/>
    </source>
</evidence>
<protein>
    <recommendedName>
        <fullName evidence="6">Gustatory receptor</fullName>
    </recommendedName>
</protein>
<evidence type="ECO:0000313" key="8">
    <source>
        <dbReference type="Proteomes" id="UP001152799"/>
    </source>
</evidence>
<gene>
    <name evidence="7" type="ORF">CEUTPL_LOCUS7608</name>
</gene>
<feature type="transmembrane region" description="Helical" evidence="6">
    <location>
        <begin position="350"/>
        <end position="369"/>
    </location>
</feature>
<evidence type="ECO:0000256" key="3">
    <source>
        <dbReference type="ARBA" id="ARBA00022692"/>
    </source>
</evidence>
<feature type="transmembrane region" description="Helical" evidence="6">
    <location>
        <begin position="122"/>
        <end position="143"/>
    </location>
</feature>
<evidence type="ECO:0000256" key="5">
    <source>
        <dbReference type="ARBA" id="ARBA00023136"/>
    </source>
</evidence>
<keyword evidence="3 6" id="KW-0812">Transmembrane</keyword>
<feature type="transmembrane region" description="Helical" evidence="6">
    <location>
        <begin position="35"/>
        <end position="57"/>
    </location>
</feature>
<comment type="caution">
    <text evidence="6">Lacks conserved residue(s) required for the propagation of feature annotation.</text>
</comment>